<dbReference type="Gene3D" id="3.40.50.1000">
    <property type="entry name" value="HAD superfamily/HAD-like"/>
    <property type="match status" value="1"/>
</dbReference>
<keyword evidence="3" id="KW-0460">Magnesium</keyword>
<dbReference type="PANTHER" id="PTHR46470">
    <property type="entry name" value="N-ACYLNEURAMINATE-9-PHOSPHATASE"/>
    <property type="match status" value="1"/>
</dbReference>
<dbReference type="GO" id="GO:0044281">
    <property type="term" value="P:small molecule metabolic process"/>
    <property type="evidence" value="ECO:0007669"/>
    <property type="project" value="UniProtKB-ARBA"/>
</dbReference>
<sequence>MSPARARPIPAREHLGAVLIDLDGTLVDRDAAVRAWLQTRGHGREAARFTRGRSLESLAAQLLRHHPGLAPSDSELAARIRAELPALIPRERAILEALEQLASSELVLALVSNGGGRTQRAKLAAAGIDAALFAAVLISGEHGLAKPDARMFALALNELDLRPDHAIMIGDSPEHDIAGAAAAGLASCWIAHGRTYPRSSPAPSMVAPHFSGAVRRLLGLPAADLSST</sequence>
<comment type="cofactor">
    <cofactor evidence="1">
        <name>Mg(2+)</name>
        <dbReference type="ChEBI" id="CHEBI:18420"/>
    </cofactor>
</comment>
<dbReference type="PANTHER" id="PTHR46470:SF4">
    <property type="entry name" value="5-AMINO-6-(5-PHOSPHO-D-RIBITYLAMINO)URACIL PHOSPHATASE YIGB"/>
    <property type="match status" value="1"/>
</dbReference>
<dbReference type="EC" id="3.1.3.5" evidence="4"/>
<dbReference type="SUPFAM" id="SSF56784">
    <property type="entry name" value="HAD-like"/>
    <property type="match status" value="1"/>
</dbReference>
<protein>
    <submittedName>
        <fullName evidence="4">Pyrimidine 5'-nucleotidase YjjG</fullName>
        <ecNumber evidence="4">3.1.3.5</ecNumber>
    </submittedName>
</protein>
<dbReference type="InterPro" id="IPR051400">
    <property type="entry name" value="HAD-like_hydrolase"/>
</dbReference>
<dbReference type="InterPro" id="IPR023214">
    <property type="entry name" value="HAD_sf"/>
</dbReference>
<evidence type="ECO:0000313" key="4">
    <source>
        <dbReference type="EMBL" id="PRP91253.1"/>
    </source>
</evidence>
<dbReference type="OrthoDB" id="9778019at2"/>
<dbReference type="Proteomes" id="UP000237968">
    <property type="component" value="Unassembled WGS sequence"/>
</dbReference>
<evidence type="ECO:0000256" key="1">
    <source>
        <dbReference type="ARBA" id="ARBA00001946"/>
    </source>
</evidence>
<dbReference type="InterPro" id="IPR006439">
    <property type="entry name" value="HAD-SF_hydro_IA"/>
</dbReference>
<keyword evidence="2 4" id="KW-0378">Hydrolase</keyword>
<dbReference type="InterPro" id="IPR036412">
    <property type="entry name" value="HAD-like_sf"/>
</dbReference>
<evidence type="ECO:0000256" key="2">
    <source>
        <dbReference type="ARBA" id="ARBA00022801"/>
    </source>
</evidence>
<accession>A0A2S9XEH0</accession>
<gene>
    <name evidence="4" type="primary">yjjG</name>
    <name evidence="4" type="ORF">ENSA5_56660</name>
</gene>
<dbReference type="Pfam" id="PF00702">
    <property type="entry name" value="Hydrolase"/>
    <property type="match status" value="1"/>
</dbReference>
<dbReference type="NCBIfam" id="TIGR01549">
    <property type="entry name" value="HAD-SF-IA-v1"/>
    <property type="match status" value="1"/>
</dbReference>
<proteinExistence type="predicted"/>
<dbReference type="EMBL" id="PVNK01000249">
    <property type="protein sequence ID" value="PRP91253.1"/>
    <property type="molecule type" value="Genomic_DNA"/>
</dbReference>
<dbReference type="AlphaFoldDB" id="A0A2S9XEH0"/>
<evidence type="ECO:0000256" key="3">
    <source>
        <dbReference type="ARBA" id="ARBA00022842"/>
    </source>
</evidence>
<dbReference type="SFLD" id="SFLDG01129">
    <property type="entry name" value="C1.5:_HAD__Beta-PGM__Phosphata"/>
    <property type="match status" value="1"/>
</dbReference>
<comment type="caution">
    <text evidence="4">The sequence shown here is derived from an EMBL/GenBank/DDBJ whole genome shotgun (WGS) entry which is preliminary data.</text>
</comment>
<dbReference type="PRINTS" id="PR00413">
    <property type="entry name" value="HADHALOGNASE"/>
</dbReference>
<name>A0A2S9XEH0_9BACT</name>
<organism evidence="4 5">
    <name type="scientific">Enhygromyxa salina</name>
    <dbReference type="NCBI Taxonomy" id="215803"/>
    <lineage>
        <taxon>Bacteria</taxon>
        <taxon>Pseudomonadati</taxon>
        <taxon>Myxococcota</taxon>
        <taxon>Polyangia</taxon>
        <taxon>Nannocystales</taxon>
        <taxon>Nannocystaceae</taxon>
        <taxon>Enhygromyxa</taxon>
    </lineage>
</organism>
<dbReference type="Gene3D" id="1.20.120.710">
    <property type="entry name" value="Haloacid dehalogenase hydrolase-like domain"/>
    <property type="match status" value="1"/>
</dbReference>
<dbReference type="RefSeq" id="WP_106394883.1">
    <property type="nucleotide sequence ID" value="NZ_PVNK01000249.1"/>
</dbReference>
<keyword evidence="5" id="KW-1185">Reference proteome</keyword>
<dbReference type="NCBIfam" id="TIGR01509">
    <property type="entry name" value="HAD-SF-IA-v3"/>
    <property type="match status" value="1"/>
</dbReference>
<dbReference type="SFLD" id="SFLDS00003">
    <property type="entry name" value="Haloacid_Dehalogenase"/>
    <property type="match status" value="1"/>
</dbReference>
<evidence type="ECO:0000313" key="5">
    <source>
        <dbReference type="Proteomes" id="UP000237968"/>
    </source>
</evidence>
<dbReference type="GO" id="GO:0008253">
    <property type="term" value="F:5'-nucleotidase activity"/>
    <property type="evidence" value="ECO:0007669"/>
    <property type="project" value="UniProtKB-EC"/>
</dbReference>
<reference evidence="4 5" key="1">
    <citation type="submission" date="2018-03" db="EMBL/GenBank/DDBJ databases">
        <title>Draft Genome Sequences of the Obligatory Marine Myxobacteria Enhygromyxa salina SWB005.</title>
        <authorList>
            <person name="Poehlein A."/>
            <person name="Moghaddam J.A."/>
            <person name="Harms H."/>
            <person name="Alanjari M."/>
            <person name="Koenig G.M."/>
            <person name="Daniel R."/>
            <person name="Schaeberle T.F."/>
        </authorList>
    </citation>
    <scope>NUCLEOTIDE SEQUENCE [LARGE SCALE GENOMIC DNA]</scope>
    <source>
        <strain evidence="4 5">SWB005</strain>
    </source>
</reference>